<protein>
    <submittedName>
        <fullName evidence="2">AzlD domain-containing protein</fullName>
    </submittedName>
</protein>
<keyword evidence="4" id="KW-1185">Reference proteome</keyword>
<sequence length="127" mass="14151">MHTHPHMTLDNDYVLYLTLAMIAATFIIRFAVIGMAGRFTMSERFKKTLRFVPVTVLPAIIAIEILGKGSNFAFNLENPKVLAAIVCTIISLRFGLIWVVIGGLASLILFQTYLDPIIAFIHHLTCC</sequence>
<proteinExistence type="predicted"/>
<evidence type="ECO:0000256" key="1">
    <source>
        <dbReference type="SAM" id="Phobius"/>
    </source>
</evidence>
<dbReference type="OrthoDB" id="6581296at2"/>
<evidence type="ECO:0000313" key="2">
    <source>
        <dbReference type="EMBL" id="PSV89812.1"/>
    </source>
</evidence>
<dbReference type="AlphaFoldDB" id="A0A0D8Q0S3"/>
<dbReference type="Proteomes" id="UP000241954">
    <property type="component" value="Unassembled WGS sequence"/>
</dbReference>
<dbReference type="EMBL" id="PYOP01000002">
    <property type="protein sequence ID" value="PSW99604.1"/>
    <property type="molecule type" value="Genomic_DNA"/>
</dbReference>
<dbReference type="EMBL" id="PYLW01000032">
    <property type="protein sequence ID" value="PSV89812.1"/>
    <property type="molecule type" value="Genomic_DNA"/>
</dbReference>
<dbReference type="Pfam" id="PF05437">
    <property type="entry name" value="AzlD"/>
    <property type="match status" value="1"/>
</dbReference>
<dbReference type="GeneID" id="93547387"/>
<keyword evidence="1" id="KW-1133">Transmembrane helix</keyword>
<feature type="transmembrane region" description="Helical" evidence="1">
    <location>
        <begin position="48"/>
        <end position="66"/>
    </location>
</feature>
<gene>
    <name evidence="2" type="ORF">C9I88_18600</name>
    <name evidence="3" type="ORF">C9J52_02125</name>
</gene>
<evidence type="ECO:0000313" key="3">
    <source>
        <dbReference type="EMBL" id="PSW99604.1"/>
    </source>
</evidence>
<dbReference type="Proteomes" id="UP000241190">
    <property type="component" value="Unassembled WGS sequence"/>
</dbReference>
<evidence type="ECO:0000313" key="4">
    <source>
        <dbReference type="Proteomes" id="UP000241190"/>
    </source>
</evidence>
<name>A0A0D8Q0S3_9GAMM</name>
<keyword evidence="1" id="KW-0472">Membrane</keyword>
<dbReference type="InterPro" id="IPR008407">
    <property type="entry name" value="Brnchd-chn_aa_trnsp_AzlD"/>
</dbReference>
<feature type="transmembrane region" description="Helical" evidence="1">
    <location>
        <begin position="81"/>
        <end position="110"/>
    </location>
</feature>
<evidence type="ECO:0000313" key="5">
    <source>
        <dbReference type="Proteomes" id="UP000241954"/>
    </source>
</evidence>
<reference evidence="2 5" key="1">
    <citation type="submission" date="2018-01" db="EMBL/GenBank/DDBJ databases">
        <title>Whole genome sequencing of Histamine producing bacteria.</title>
        <authorList>
            <person name="Butler K."/>
        </authorList>
    </citation>
    <scope>NUCLEOTIDE SEQUENCE [LARGE SCALE GENOMIC DNA]</scope>
    <source>
        <strain evidence="3 4">ATCC 51761</strain>
        <strain evidence="2 5">NCIMB 13481</strain>
    </source>
</reference>
<organism evidence="2 5">
    <name type="scientific">Photobacterium iliopiscarium</name>
    <dbReference type="NCBI Taxonomy" id="56192"/>
    <lineage>
        <taxon>Bacteria</taxon>
        <taxon>Pseudomonadati</taxon>
        <taxon>Pseudomonadota</taxon>
        <taxon>Gammaproteobacteria</taxon>
        <taxon>Vibrionales</taxon>
        <taxon>Vibrionaceae</taxon>
        <taxon>Photobacterium</taxon>
    </lineage>
</organism>
<accession>A0A0D8Q0S3</accession>
<keyword evidence="1" id="KW-0812">Transmembrane</keyword>
<feature type="transmembrane region" description="Helical" evidence="1">
    <location>
        <begin position="13"/>
        <end position="36"/>
    </location>
</feature>
<dbReference type="RefSeq" id="WP_045036174.1">
    <property type="nucleotide sequence ID" value="NZ_JZSR01000006.1"/>
</dbReference>
<comment type="caution">
    <text evidence="2">The sequence shown here is derived from an EMBL/GenBank/DDBJ whole genome shotgun (WGS) entry which is preliminary data.</text>
</comment>